<protein>
    <submittedName>
        <fullName evidence="1">Uncharacterized protein</fullName>
    </submittedName>
</protein>
<dbReference type="Proteomes" id="UP000011668">
    <property type="component" value="Unassembled WGS sequence"/>
</dbReference>
<dbReference type="HOGENOM" id="CLU_3052036_0_0_1"/>
<dbReference type="EMBL" id="AFRT01003134">
    <property type="protein sequence ID" value="ELU36687.1"/>
    <property type="molecule type" value="Genomic_DNA"/>
</dbReference>
<dbReference type="AlphaFoldDB" id="L8WIW3"/>
<accession>L8WIW3</accession>
<organism evidence="1 2">
    <name type="scientific">Thanatephorus cucumeris (strain AG1-IA)</name>
    <name type="common">Rice sheath blight fungus</name>
    <name type="synonym">Rhizoctonia solani</name>
    <dbReference type="NCBI Taxonomy" id="983506"/>
    <lineage>
        <taxon>Eukaryota</taxon>
        <taxon>Fungi</taxon>
        <taxon>Dikarya</taxon>
        <taxon>Basidiomycota</taxon>
        <taxon>Agaricomycotina</taxon>
        <taxon>Agaricomycetes</taxon>
        <taxon>Cantharellales</taxon>
        <taxon>Ceratobasidiaceae</taxon>
        <taxon>Rhizoctonia</taxon>
        <taxon>Rhizoctonia solani AG-1</taxon>
    </lineage>
</organism>
<sequence length="54" mass="6299">MKQTRERVPPAHPYCFAARRSSPSLTGLGIVADNDKWEMPWYKCFFTLLSLEPR</sequence>
<reference evidence="1 2" key="1">
    <citation type="journal article" date="2013" name="Nat. Commun.">
        <title>The evolution and pathogenic mechanisms of the rice sheath blight pathogen.</title>
        <authorList>
            <person name="Zheng A."/>
            <person name="Lin R."/>
            <person name="Xu L."/>
            <person name="Qin P."/>
            <person name="Tang C."/>
            <person name="Ai P."/>
            <person name="Zhang D."/>
            <person name="Liu Y."/>
            <person name="Sun Z."/>
            <person name="Feng H."/>
            <person name="Wang Y."/>
            <person name="Chen Y."/>
            <person name="Liang X."/>
            <person name="Fu R."/>
            <person name="Li Q."/>
            <person name="Zhang J."/>
            <person name="Yu X."/>
            <person name="Xie Z."/>
            <person name="Ding L."/>
            <person name="Guan P."/>
            <person name="Tang J."/>
            <person name="Liang Y."/>
            <person name="Wang S."/>
            <person name="Deng Q."/>
            <person name="Li S."/>
            <person name="Zhu J."/>
            <person name="Wang L."/>
            <person name="Liu H."/>
            <person name="Li P."/>
        </authorList>
    </citation>
    <scope>NUCLEOTIDE SEQUENCE [LARGE SCALE GENOMIC DNA]</scope>
    <source>
        <strain evidence="2">AG-1 IA</strain>
    </source>
</reference>
<proteinExistence type="predicted"/>
<evidence type="ECO:0000313" key="1">
    <source>
        <dbReference type="EMBL" id="ELU36687.1"/>
    </source>
</evidence>
<name>L8WIW3_THACA</name>
<gene>
    <name evidence="1" type="ORF">AG1IA_09282</name>
</gene>
<evidence type="ECO:0000313" key="2">
    <source>
        <dbReference type="Proteomes" id="UP000011668"/>
    </source>
</evidence>
<keyword evidence="2" id="KW-1185">Reference proteome</keyword>
<comment type="caution">
    <text evidence="1">The sequence shown here is derived from an EMBL/GenBank/DDBJ whole genome shotgun (WGS) entry which is preliminary data.</text>
</comment>